<dbReference type="PANTHER" id="PTHR12304:SF4">
    <property type="entry name" value="URIDINE NUCLEOSIDASE"/>
    <property type="match status" value="1"/>
</dbReference>
<organism evidence="4 5">
    <name type="scientific">Neobittarella massiliensis</name>
    <name type="common">ex Bilen et al. 2018</name>
    <dbReference type="NCBI Taxonomy" id="2041842"/>
    <lineage>
        <taxon>Bacteria</taxon>
        <taxon>Bacillati</taxon>
        <taxon>Bacillota</taxon>
        <taxon>Clostridia</taxon>
        <taxon>Eubacteriales</taxon>
        <taxon>Oscillospiraceae</taxon>
        <taxon>Neobittarella (ex Bilen et al. 2018)</taxon>
    </lineage>
</organism>
<keyword evidence="5" id="KW-1185">Reference proteome</keyword>
<evidence type="ECO:0000256" key="1">
    <source>
        <dbReference type="ARBA" id="ARBA00022801"/>
    </source>
</evidence>
<dbReference type="SUPFAM" id="SSF53590">
    <property type="entry name" value="Nucleoside hydrolase"/>
    <property type="match status" value="1"/>
</dbReference>
<dbReference type="Proteomes" id="UP000597668">
    <property type="component" value="Unassembled WGS sequence"/>
</dbReference>
<dbReference type="PROSITE" id="PS01247">
    <property type="entry name" value="IUNH"/>
    <property type="match status" value="1"/>
</dbReference>
<gene>
    <name evidence="4" type="ORF">H8K20_07030</name>
</gene>
<evidence type="ECO:0000259" key="3">
    <source>
        <dbReference type="Pfam" id="PF01156"/>
    </source>
</evidence>
<accession>A0A8J6IKB0</accession>
<evidence type="ECO:0000256" key="2">
    <source>
        <dbReference type="ARBA" id="ARBA00023295"/>
    </source>
</evidence>
<keyword evidence="2" id="KW-0326">Glycosidase</keyword>
<dbReference type="InterPro" id="IPR036452">
    <property type="entry name" value="Ribo_hydro-like"/>
</dbReference>
<dbReference type="Gene3D" id="3.90.245.10">
    <property type="entry name" value="Ribonucleoside hydrolase-like"/>
    <property type="match status" value="1"/>
</dbReference>
<dbReference type="EMBL" id="JACOGI010000001">
    <property type="protein sequence ID" value="MBC3516146.1"/>
    <property type="molecule type" value="Genomic_DNA"/>
</dbReference>
<dbReference type="GO" id="GO:0006152">
    <property type="term" value="P:purine nucleoside catabolic process"/>
    <property type="evidence" value="ECO:0007669"/>
    <property type="project" value="TreeGrafter"/>
</dbReference>
<dbReference type="InterPro" id="IPR001910">
    <property type="entry name" value="Inosine/uridine_hydrolase_dom"/>
</dbReference>
<evidence type="ECO:0000313" key="4">
    <source>
        <dbReference type="EMBL" id="MBC3516146.1"/>
    </source>
</evidence>
<dbReference type="GO" id="GO:0005829">
    <property type="term" value="C:cytosol"/>
    <property type="evidence" value="ECO:0007669"/>
    <property type="project" value="TreeGrafter"/>
</dbReference>
<dbReference type="GO" id="GO:0008477">
    <property type="term" value="F:purine nucleosidase activity"/>
    <property type="evidence" value="ECO:0007669"/>
    <property type="project" value="TreeGrafter"/>
</dbReference>
<proteinExistence type="predicted"/>
<dbReference type="AlphaFoldDB" id="A0A8J6IKB0"/>
<dbReference type="RefSeq" id="WP_186487908.1">
    <property type="nucleotide sequence ID" value="NZ_JACOGI010000001.1"/>
</dbReference>
<dbReference type="InterPro" id="IPR015910">
    <property type="entry name" value="I/U_nuclsd_hydro_CS"/>
</dbReference>
<dbReference type="Pfam" id="PF01156">
    <property type="entry name" value="IU_nuc_hydro"/>
    <property type="match status" value="1"/>
</dbReference>
<comment type="caution">
    <text evidence="4">The sequence shown here is derived from an EMBL/GenBank/DDBJ whole genome shotgun (WGS) entry which is preliminary data.</text>
</comment>
<feature type="domain" description="Inosine/uridine-preferring nucleoside hydrolase" evidence="3">
    <location>
        <begin position="7"/>
        <end position="323"/>
    </location>
</feature>
<reference evidence="4" key="1">
    <citation type="submission" date="2020-08" db="EMBL/GenBank/DDBJ databases">
        <authorList>
            <person name="Liu C."/>
            <person name="Sun Q."/>
        </authorList>
    </citation>
    <scope>NUCLEOTIDE SEQUENCE</scope>
    <source>
        <strain evidence="4">NSJ-65</strain>
    </source>
</reference>
<sequence length="333" mass="36112">MDERKKIILDVDTGSDDAVAITCALLSSACDVLGICTVGGNLPLANVTDNTLRVVQCCGREDVGVYVGSASPLASTLVPWGLQAELLCRKEGVRELTLDFHPEHLPLPAPRITARPQCATVWLIETLLAAEDHSITLVPVGPITNIAIALKADPRIIPKIREIVMMGGSDRVIDPTQAAEFNVWCDPEALEIVLQSGAPVTMVPFDATVFAALTREQAAEIRQVGTPPAQLIADLIDQRLDASVDFEAVHGLSTGEPIHDALAMCAALHPEVLTDVRQVSCHVDLGRGYCYGETVIDRNYKYDAPQEKNCRFAYGADNEFFFQWILSVLKAAR</sequence>
<dbReference type="InterPro" id="IPR023186">
    <property type="entry name" value="IUNH"/>
</dbReference>
<dbReference type="PANTHER" id="PTHR12304">
    <property type="entry name" value="INOSINE-URIDINE PREFERRING NUCLEOSIDE HYDROLASE"/>
    <property type="match status" value="1"/>
</dbReference>
<dbReference type="PROSITE" id="PS51257">
    <property type="entry name" value="PROKAR_LIPOPROTEIN"/>
    <property type="match status" value="1"/>
</dbReference>
<dbReference type="GO" id="GO:0045437">
    <property type="term" value="F:uridine nucleosidase activity"/>
    <property type="evidence" value="ECO:0007669"/>
    <property type="project" value="UniProtKB-ARBA"/>
</dbReference>
<evidence type="ECO:0000313" key="5">
    <source>
        <dbReference type="Proteomes" id="UP000597668"/>
    </source>
</evidence>
<protein>
    <submittedName>
        <fullName evidence="4">Nucleoside hydrolase</fullName>
    </submittedName>
</protein>
<keyword evidence="1 4" id="KW-0378">Hydrolase</keyword>
<name>A0A8J6IKB0_9FIRM</name>